<keyword evidence="2" id="KW-0812">Transmembrane</keyword>
<evidence type="ECO:0000256" key="2">
    <source>
        <dbReference type="SAM" id="Phobius"/>
    </source>
</evidence>
<feature type="transmembrane region" description="Helical" evidence="2">
    <location>
        <begin position="24"/>
        <end position="47"/>
    </location>
</feature>
<feature type="transmembrane region" description="Helical" evidence="2">
    <location>
        <begin position="176"/>
        <end position="197"/>
    </location>
</feature>
<feature type="transmembrane region" description="Helical" evidence="2">
    <location>
        <begin position="86"/>
        <end position="105"/>
    </location>
</feature>
<evidence type="ECO:0000313" key="3">
    <source>
        <dbReference type="EMBL" id="GGH10153.1"/>
    </source>
</evidence>
<gene>
    <name evidence="3" type="primary">yqgE</name>
    <name evidence="3" type="ORF">GCM10008013_01480</name>
</gene>
<dbReference type="InterPro" id="IPR052528">
    <property type="entry name" value="Sugar_transport-like"/>
</dbReference>
<dbReference type="RefSeq" id="WP_188534861.1">
    <property type="nucleotide sequence ID" value="NZ_BMFT01000001.1"/>
</dbReference>
<name>A0ABQ1Y244_9BACL</name>
<feature type="transmembrane region" description="Helical" evidence="2">
    <location>
        <begin position="260"/>
        <end position="279"/>
    </location>
</feature>
<evidence type="ECO:0000313" key="4">
    <source>
        <dbReference type="Proteomes" id="UP000659344"/>
    </source>
</evidence>
<dbReference type="Gene3D" id="1.20.1250.20">
    <property type="entry name" value="MFS general substrate transporter like domains"/>
    <property type="match status" value="1"/>
</dbReference>
<evidence type="ECO:0008006" key="5">
    <source>
        <dbReference type="Google" id="ProtNLM"/>
    </source>
</evidence>
<dbReference type="InterPro" id="IPR036259">
    <property type="entry name" value="MFS_trans_sf"/>
</dbReference>
<accession>A0ABQ1Y244</accession>
<comment type="subcellular location">
    <subcellularLocation>
        <location evidence="1">Cell membrane</location>
        <topology evidence="1">Multi-pass membrane protein</topology>
    </subcellularLocation>
</comment>
<feature type="transmembrane region" description="Helical" evidence="2">
    <location>
        <begin position="117"/>
        <end position="137"/>
    </location>
</feature>
<keyword evidence="2" id="KW-0472">Membrane</keyword>
<dbReference type="EMBL" id="BMFT01000001">
    <property type="protein sequence ID" value="GGH10153.1"/>
    <property type="molecule type" value="Genomic_DNA"/>
</dbReference>
<feature type="transmembrane region" description="Helical" evidence="2">
    <location>
        <begin position="53"/>
        <end position="74"/>
    </location>
</feature>
<dbReference type="Proteomes" id="UP000659344">
    <property type="component" value="Unassembled WGS sequence"/>
</dbReference>
<comment type="caution">
    <text evidence="3">The sequence shown here is derived from an EMBL/GenBank/DDBJ whole genome shotgun (WGS) entry which is preliminary data.</text>
</comment>
<dbReference type="Pfam" id="PF07690">
    <property type="entry name" value="MFS_1"/>
    <property type="match status" value="1"/>
</dbReference>
<dbReference type="SUPFAM" id="SSF103473">
    <property type="entry name" value="MFS general substrate transporter"/>
    <property type="match status" value="1"/>
</dbReference>
<reference evidence="4" key="1">
    <citation type="journal article" date="2019" name="Int. J. Syst. Evol. Microbiol.">
        <title>The Global Catalogue of Microorganisms (GCM) 10K type strain sequencing project: providing services to taxonomists for standard genome sequencing and annotation.</title>
        <authorList>
            <consortium name="The Broad Institute Genomics Platform"/>
            <consortium name="The Broad Institute Genome Sequencing Center for Infectious Disease"/>
            <person name="Wu L."/>
            <person name="Ma J."/>
        </authorList>
    </citation>
    <scope>NUCLEOTIDE SEQUENCE [LARGE SCALE GENOMIC DNA]</scope>
    <source>
        <strain evidence="4">CGMCC 1.12769</strain>
    </source>
</reference>
<sequence>MNLHEITDTSVSARTQLTKPAKTLLSVNGLNGLGLNLSSLFINVYWYKLTQDMSITLLFTLVSYVAWLPAFALAGWFSKRFSRKSAIVIGTITQLAFYGVVLLYGEQSAHWIPELGLLYGVGAGFYWLGINVLTVKLTSPSNRDWFNGANGMIGSITGMLGPLLAGWTVSTTPDRIGYPLVFGAAFLCFLLSMLASFQLPDETSRKPFQVRSMLGILRHAEWRRLTFSFVALAFREGVLSAAIGLWVFVSTQSEGTTGQFAFLTTMLSVVSFYVVGRFAQKYHYRGLLAVGTTLFSLSMVGISIHMNQSTLLLYGIMDAISRPIFDTPFNTLAYNYVNQFDLGGKISTELVVWREFALSVGRISSVGMLVMLYKWTDPELTLVLFLGMIFLVGLLPLLLVWKVASAKS</sequence>
<keyword evidence="4" id="KW-1185">Reference proteome</keyword>
<evidence type="ECO:0000256" key="1">
    <source>
        <dbReference type="ARBA" id="ARBA00004651"/>
    </source>
</evidence>
<proteinExistence type="predicted"/>
<dbReference type="PANTHER" id="PTHR23526">
    <property type="entry name" value="INTEGRAL MEMBRANE TRANSPORT PROTEIN-RELATED"/>
    <property type="match status" value="1"/>
</dbReference>
<feature type="transmembrane region" description="Helical" evidence="2">
    <location>
        <begin position="380"/>
        <end position="401"/>
    </location>
</feature>
<feature type="transmembrane region" description="Helical" evidence="2">
    <location>
        <begin position="286"/>
        <end position="306"/>
    </location>
</feature>
<dbReference type="InterPro" id="IPR011701">
    <property type="entry name" value="MFS"/>
</dbReference>
<dbReference type="PANTHER" id="PTHR23526:SF2">
    <property type="entry name" value="MAJOR FACILITATOR SUPERFAMILY (MFS) PROFILE DOMAIN-CONTAINING PROTEIN"/>
    <property type="match status" value="1"/>
</dbReference>
<keyword evidence="2" id="KW-1133">Transmembrane helix</keyword>
<feature type="transmembrane region" description="Helical" evidence="2">
    <location>
        <begin position="149"/>
        <end position="170"/>
    </location>
</feature>
<feature type="transmembrane region" description="Helical" evidence="2">
    <location>
        <begin position="225"/>
        <end position="248"/>
    </location>
</feature>
<organism evidence="3 4">
    <name type="scientific">Paenibacillus segetis</name>
    <dbReference type="NCBI Taxonomy" id="1325360"/>
    <lineage>
        <taxon>Bacteria</taxon>
        <taxon>Bacillati</taxon>
        <taxon>Bacillota</taxon>
        <taxon>Bacilli</taxon>
        <taxon>Bacillales</taxon>
        <taxon>Paenibacillaceae</taxon>
        <taxon>Paenibacillus</taxon>
    </lineage>
</organism>
<protein>
    <recommendedName>
        <fullName evidence="5">MFS transporter</fullName>
    </recommendedName>
</protein>